<dbReference type="AlphaFoldDB" id="A0AAD7G7K1"/>
<gene>
    <name evidence="2" type="ORF">B0H17DRAFT_1334726</name>
</gene>
<name>A0AAD7G7K1_MYCRO</name>
<comment type="caution">
    <text evidence="2">The sequence shown here is derived from an EMBL/GenBank/DDBJ whole genome shotgun (WGS) entry which is preliminary data.</text>
</comment>
<evidence type="ECO:0000256" key="1">
    <source>
        <dbReference type="SAM" id="MobiDB-lite"/>
    </source>
</evidence>
<feature type="compositionally biased region" description="Basic and acidic residues" evidence="1">
    <location>
        <begin position="287"/>
        <end position="300"/>
    </location>
</feature>
<proteinExistence type="predicted"/>
<accession>A0AAD7G7K1</accession>
<evidence type="ECO:0000313" key="3">
    <source>
        <dbReference type="Proteomes" id="UP001221757"/>
    </source>
</evidence>
<keyword evidence="3" id="KW-1185">Reference proteome</keyword>
<protein>
    <submittedName>
        <fullName evidence="2">Uncharacterized protein</fullName>
    </submittedName>
</protein>
<organism evidence="2 3">
    <name type="scientific">Mycena rosella</name>
    <name type="common">Pink bonnet</name>
    <name type="synonym">Agaricus rosellus</name>
    <dbReference type="NCBI Taxonomy" id="1033263"/>
    <lineage>
        <taxon>Eukaryota</taxon>
        <taxon>Fungi</taxon>
        <taxon>Dikarya</taxon>
        <taxon>Basidiomycota</taxon>
        <taxon>Agaricomycotina</taxon>
        <taxon>Agaricomycetes</taxon>
        <taxon>Agaricomycetidae</taxon>
        <taxon>Agaricales</taxon>
        <taxon>Marasmiineae</taxon>
        <taxon>Mycenaceae</taxon>
        <taxon>Mycena</taxon>
    </lineage>
</organism>
<dbReference type="EMBL" id="JARKIE010000150">
    <property type="protein sequence ID" value="KAJ7675274.1"/>
    <property type="molecule type" value="Genomic_DNA"/>
</dbReference>
<feature type="region of interest" description="Disordered" evidence="1">
    <location>
        <begin position="263"/>
        <end position="315"/>
    </location>
</feature>
<dbReference type="Proteomes" id="UP001221757">
    <property type="component" value="Unassembled WGS sequence"/>
</dbReference>
<sequence>MKLATANSILPGYLFLCPVADRQADSPSCFRLPECPAYWSLDPTGNEHLSMEEAERLGFPTFELEMRVDGQSWDESVYTGIHQFHQAKGFDPDSQDVARELGCPLFEISTEVDGLFAHIQEINICDDRTETQEGLDSELPQEGECGLPVQPAASFYTAAHQMNYLGTYPQAPAIGQTSLNPSLLGSAGSSAQHSRDFKFDFSLPSLGQAYHLPSLELSSPIQSTQPDVARSSINYSGPSGAQFPTPPPSLWTSLPRLLPIPAPPRPLNLNPAHLDHLPARGSGKRKSRDDDPATDIDIHARRPRKMPKRADLWGV</sequence>
<feature type="region of interest" description="Disordered" evidence="1">
    <location>
        <begin position="222"/>
        <end position="248"/>
    </location>
</feature>
<reference evidence="2" key="1">
    <citation type="submission" date="2023-03" db="EMBL/GenBank/DDBJ databases">
        <title>Massive genome expansion in bonnet fungi (Mycena s.s.) driven by repeated elements and novel gene families across ecological guilds.</title>
        <authorList>
            <consortium name="Lawrence Berkeley National Laboratory"/>
            <person name="Harder C.B."/>
            <person name="Miyauchi S."/>
            <person name="Viragh M."/>
            <person name="Kuo A."/>
            <person name="Thoen E."/>
            <person name="Andreopoulos B."/>
            <person name="Lu D."/>
            <person name="Skrede I."/>
            <person name="Drula E."/>
            <person name="Henrissat B."/>
            <person name="Morin E."/>
            <person name="Kohler A."/>
            <person name="Barry K."/>
            <person name="LaButti K."/>
            <person name="Morin E."/>
            <person name="Salamov A."/>
            <person name="Lipzen A."/>
            <person name="Mereny Z."/>
            <person name="Hegedus B."/>
            <person name="Baldrian P."/>
            <person name="Stursova M."/>
            <person name="Weitz H."/>
            <person name="Taylor A."/>
            <person name="Grigoriev I.V."/>
            <person name="Nagy L.G."/>
            <person name="Martin F."/>
            <person name="Kauserud H."/>
        </authorList>
    </citation>
    <scope>NUCLEOTIDE SEQUENCE</scope>
    <source>
        <strain evidence="2">CBHHK067</strain>
    </source>
</reference>
<evidence type="ECO:0000313" key="2">
    <source>
        <dbReference type="EMBL" id="KAJ7675274.1"/>
    </source>
</evidence>
<feature type="compositionally biased region" description="Polar residues" evidence="1">
    <location>
        <begin position="222"/>
        <end position="239"/>
    </location>
</feature>